<keyword evidence="1" id="KW-0805">Transcription regulation</keyword>
<sequence>MAKKITMSDIAAAAGVSQSTVSLVLNGSTSVKIAEATKRKVLETAESLGYKNKKVAHA</sequence>
<dbReference type="PROSITE" id="PS50943">
    <property type="entry name" value="HTH_CROC1"/>
    <property type="match status" value="1"/>
</dbReference>
<dbReference type="PRINTS" id="PR00036">
    <property type="entry name" value="HTHLACI"/>
</dbReference>
<comment type="caution">
    <text evidence="6">The sequence shown here is derived from an EMBL/GenBank/DDBJ whole genome shotgun (WGS) entry which is preliminary data.</text>
</comment>
<dbReference type="InterPro" id="IPR001387">
    <property type="entry name" value="Cro/C1-type_HTH"/>
</dbReference>
<dbReference type="PANTHER" id="PTHR30146:SF145">
    <property type="entry name" value="RIBOSE OPERON REPRESSOR"/>
    <property type="match status" value="1"/>
</dbReference>
<dbReference type="GO" id="GO:0003700">
    <property type="term" value="F:DNA-binding transcription factor activity"/>
    <property type="evidence" value="ECO:0007669"/>
    <property type="project" value="TreeGrafter"/>
</dbReference>
<dbReference type="InterPro" id="IPR000843">
    <property type="entry name" value="HTH_LacI"/>
</dbReference>
<reference evidence="6 7" key="1">
    <citation type="submission" date="2020-04" db="EMBL/GenBank/DDBJ databases">
        <title>Whole-genome sequencing of Vibrio spp. from China reveals different genetic environments of blaCTX-M-14 among diverse lineages.</title>
        <authorList>
            <person name="Zheng Z."/>
            <person name="Ye L."/>
            <person name="Chen S."/>
        </authorList>
    </citation>
    <scope>NUCLEOTIDE SEQUENCE [LARGE SCALE GENOMIC DNA]</scope>
    <source>
        <strain evidence="6 7">Vb0574</strain>
    </source>
</reference>
<keyword evidence="3" id="KW-0804">Transcription</keyword>
<dbReference type="Pfam" id="PF00356">
    <property type="entry name" value="LacI"/>
    <property type="match status" value="1"/>
</dbReference>
<gene>
    <name evidence="6" type="ORF">HKB21_19085</name>
</gene>
<dbReference type="PROSITE" id="PS00356">
    <property type="entry name" value="HTH_LACI_1"/>
    <property type="match status" value="1"/>
</dbReference>
<dbReference type="CDD" id="cd01392">
    <property type="entry name" value="HTH_LacI"/>
    <property type="match status" value="1"/>
</dbReference>
<evidence type="ECO:0000313" key="6">
    <source>
        <dbReference type="EMBL" id="NMU27718.1"/>
    </source>
</evidence>
<dbReference type="GO" id="GO:0000976">
    <property type="term" value="F:transcription cis-regulatory region binding"/>
    <property type="evidence" value="ECO:0007669"/>
    <property type="project" value="TreeGrafter"/>
</dbReference>
<protein>
    <submittedName>
        <fullName evidence="6">LacI family DNA-binding transcriptional regulator</fullName>
    </submittedName>
</protein>
<dbReference type="Proteomes" id="UP000555836">
    <property type="component" value="Unassembled WGS sequence"/>
</dbReference>
<dbReference type="SUPFAM" id="SSF47413">
    <property type="entry name" value="lambda repressor-like DNA-binding domains"/>
    <property type="match status" value="1"/>
</dbReference>
<dbReference type="PROSITE" id="PS50932">
    <property type="entry name" value="HTH_LACI_2"/>
    <property type="match status" value="1"/>
</dbReference>
<evidence type="ECO:0000313" key="7">
    <source>
        <dbReference type="Proteomes" id="UP000555836"/>
    </source>
</evidence>
<evidence type="ECO:0000259" key="5">
    <source>
        <dbReference type="PROSITE" id="PS50943"/>
    </source>
</evidence>
<feature type="non-terminal residue" evidence="6">
    <location>
        <position position="58"/>
    </location>
</feature>
<evidence type="ECO:0000259" key="4">
    <source>
        <dbReference type="PROSITE" id="PS50932"/>
    </source>
</evidence>
<evidence type="ECO:0000256" key="3">
    <source>
        <dbReference type="ARBA" id="ARBA00023163"/>
    </source>
</evidence>
<feature type="domain" description="HTH cro/C1-type" evidence="5">
    <location>
        <begin position="2"/>
        <end position="48"/>
    </location>
</feature>
<keyword evidence="2 6" id="KW-0238">DNA-binding</keyword>
<name>A0A7Y0S7N9_VIBPH</name>
<dbReference type="EMBL" id="JABCLD010001832">
    <property type="protein sequence ID" value="NMU27718.1"/>
    <property type="molecule type" value="Genomic_DNA"/>
</dbReference>
<evidence type="ECO:0000256" key="1">
    <source>
        <dbReference type="ARBA" id="ARBA00023015"/>
    </source>
</evidence>
<dbReference type="PANTHER" id="PTHR30146">
    <property type="entry name" value="LACI-RELATED TRANSCRIPTIONAL REPRESSOR"/>
    <property type="match status" value="1"/>
</dbReference>
<dbReference type="Gene3D" id="1.10.260.40">
    <property type="entry name" value="lambda repressor-like DNA-binding domains"/>
    <property type="match status" value="1"/>
</dbReference>
<dbReference type="SMART" id="SM00354">
    <property type="entry name" value="HTH_LACI"/>
    <property type="match status" value="1"/>
</dbReference>
<dbReference type="InterPro" id="IPR010982">
    <property type="entry name" value="Lambda_DNA-bd_dom_sf"/>
</dbReference>
<accession>A0A7Y0S7N9</accession>
<evidence type="ECO:0000256" key="2">
    <source>
        <dbReference type="ARBA" id="ARBA00023125"/>
    </source>
</evidence>
<proteinExistence type="predicted"/>
<organism evidence="6 7">
    <name type="scientific">Vibrio parahaemolyticus</name>
    <dbReference type="NCBI Taxonomy" id="670"/>
    <lineage>
        <taxon>Bacteria</taxon>
        <taxon>Pseudomonadati</taxon>
        <taxon>Pseudomonadota</taxon>
        <taxon>Gammaproteobacteria</taxon>
        <taxon>Vibrionales</taxon>
        <taxon>Vibrionaceae</taxon>
        <taxon>Vibrio</taxon>
    </lineage>
</organism>
<dbReference type="AlphaFoldDB" id="A0A7Y0S7N9"/>
<feature type="domain" description="HTH lacI-type" evidence="4">
    <location>
        <begin position="5"/>
        <end position="58"/>
    </location>
</feature>